<gene>
    <name evidence="1" type="ORF">C7B09_25850</name>
</gene>
<feature type="non-terminal residue" evidence="1">
    <location>
        <position position="1"/>
    </location>
</feature>
<reference evidence="1 2" key="1">
    <citation type="submission" date="2018-03" db="EMBL/GenBank/DDBJ databases">
        <title>Whole Genome Sequencing of Escherichia coli isolates from wildlife.</title>
        <authorList>
            <person name="Whitehouse C.A."/>
            <person name="Lacher D.W."/>
            <person name="Mammel M.K."/>
            <person name="Barnaba T."/>
            <person name="Lorch J.M."/>
        </authorList>
    </citation>
    <scope>NUCLEOTIDE SEQUENCE [LARGE SCALE GENOMIC DNA]</scope>
    <source>
        <strain evidence="1 2">20507-2</strain>
    </source>
</reference>
<proteinExistence type="predicted"/>
<evidence type="ECO:0000313" key="2">
    <source>
        <dbReference type="Proteomes" id="UP000240382"/>
    </source>
</evidence>
<dbReference type="EMBL" id="PYQT01000095">
    <property type="protein sequence ID" value="PSY34574.1"/>
    <property type="molecule type" value="Genomic_DNA"/>
</dbReference>
<dbReference type="InterPro" id="IPR008593">
    <property type="entry name" value="Dam_MeTrfase"/>
</dbReference>
<sequence>EGQYITGMRYIMKHASAMRDKGGRYVFLIKAATSEVWWPEDADHIAFIRGRIGFELPVWFIPKDEKQVPTGAFFAGAIAVFDKTWKGSAISYIGRDELEACGEAFLAQVRQQAEKLVREMAA</sequence>
<protein>
    <submittedName>
        <fullName evidence="1">Phage N-6-adenine-methyltransferase</fullName>
    </submittedName>
</protein>
<evidence type="ECO:0000313" key="1">
    <source>
        <dbReference type="EMBL" id="PSY34574.1"/>
    </source>
</evidence>
<name>A0ABX5HBB8_ESCAL</name>
<dbReference type="NCBIfam" id="TIGR01712">
    <property type="entry name" value="phage_N6A_met"/>
    <property type="match status" value="1"/>
</dbReference>
<dbReference type="Proteomes" id="UP000240382">
    <property type="component" value="Unassembled WGS sequence"/>
</dbReference>
<dbReference type="RefSeq" id="WP_107193317.1">
    <property type="nucleotide sequence ID" value="NZ_PYQT01000095.1"/>
</dbReference>
<dbReference type="Pfam" id="PF05869">
    <property type="entry name" value="Dam"/>
    <property type="match status" value="1"/>
</dbReference>
<keyword evidence="2" id="KW-1185">Reference proteome</keyword>
<accession>A0ABX5HBB8</accession>
<organism evidence="1 2">
    <name type="scientific">Escherichia albertii</name>
    <dbReference type="NCBI Taxonomy" id="208962"/>
    <lineage>
        <taxon>Bacteria</taxon>
        <taxon>Pseudomonadati</taxon>
        <taxon>Pseudomonadota</taxon>
        <taxon>Gammaproteobacteria</taxon>
        <taxon>Enterobacterales</taxon>
        <taxon>Enterobacteriaceae</taxon>
        <taxon>Escherichia</taxon>
    </lineage>
</organism>
<comment type="caution">
    <text evidence="1">The sequence shown here is derived from an EMBL/GenBank/DDBJ whole genome shotgun (WGS) entry which is preliminary data.</text>
</comment>